<reference evidence="5 6" key="1">
    <citation type="submission" date="2018-07" db="EMBL/GenBank/DDBJ databases">
        <title>Leeuwenhoekiella genomics.</title>
        <authorList>
            <person name="Tahon G."/>
            <person name="Willems A."/>
        </authorList>
    </citation>
    <scope>NUCLEOTIDE SEQUENCE [LARGE SCALE GENOMIC DNA]</scope>
    <source>
        <strain evidence="5 6">LMG 1345</strain>
    </source>
</reference>
<comment type="caution">
    <text evidence="5">The sequence shown here is derived from an EMBL/GenBank/DDBJ whole genome shotgun (WGS) entry which is preliminary data.</text>
</comment>
<dbReference type="PANTHER" id="PTHR31339:SF9">
    <property type="entry name" value="PLASMIN AND FIBRONECTIN-BINDING PROTEIN A"/>
    <property type="match status" value="1"/>
</dbReference>
<name>A0A4V1KSL9_9FLAO</name>
<dbReference type="InterPro" id="IPR011050">
    <property type="entry name" value="Pectin_lyase_fold/virulence"/>
</dbReference>
<dbReference type="InterPro" id="IPR000743">
    <property type="entry name" value="Glyco_hydro_28"/>
</dbReference>
<evidence type="ECO:0000256" key="3">
    <source>
        <dbReference type="ARBA" id="ARBA00023295"/>
    </source>
</evidence>
<dbReference type="AlphaFoldDB" id="A0A4V1KSL9"/>
<sequence>MRHIKHLLLFVFLLGYTSINSNTLIRYNMLEEGVSNEGRKSTEIIQNTIDKAFEAGGGTLYFPAGNYLTGALKLKSNITLDLEAGAVLKFSEDFEDYLPFVQLRWEGTVLNSFSPLLYAKNAENITITGRGVIDGNGKAWWTEMYRIESTENLPLTRYQKMTQEQNKGLETAPYYERTRNFLFHRPPLFQAFQCKNILIEGVTFQNSPFWTINPAFCDNVTIDKVTIFNPPSPNTDGINPTSCKNVHISNCHISVGDDCITIKSGRDTDGRKWATPTENVTITNCTMLSGHGGVVIGSEMSGGIKKITISNCVFDDTDRGIRIKSARGRGGVVEDIRVSNIVMNNIKQEAFMLNLFYDKNTTEESVSERTPVFRNIHFSNITGTAVNTAGRILGISEMPVQNVSFSDVNIEAEKGFEIHTAKDFQFNNVRVTTKLGASFEIENAHQFVMTNISSKKPLKNTPLIKLINVSDVLLTSNFPLENTAVFLEADGAETRNVYLKNNVFDNVSIPVKSGTNLKSKINLN</sequence>
<dbReference type="SUPFAM" id="SSF51126">
    <property type="entry name" value="Pectin lyase-like"/>
    <property type="match status" value="1"/>
</dbReference>
<dbReference type="Proteomes" id="UP000290608">
    <property type="component" value="Unassembled WGS sequence"/>
</dbReference>
<evidence type="ECO:0000256" key="4">
    <source>
        <dbReference type="RuleBase" id="RU361169"/>
    </source>
</evidence>
<evidence type="ECO:0000256" key="2">
    <source>
        <dbReference type="ARBA" id="ARBA00022801"/>
    </source>
</evidence>
<comment type="similarity">
    <text evidence="1 4">Belongs to the glycosyl hydrolase 28 family.</text>
</comment>
<dbReference type="Pfam" id="PF00295">
    <property type="entry name" value="Glyco_hydro_28"/>
    <property type="match status" value="1"/>
</dbReference>
<dbReference type="InterPro" id="IPR006626">
    <property type="entry name" value="PbH1"/>
</dbReference>
<protein>
    <submittedName>
        <fullName evidence="5">Glycosyl hydrolase family 28</fullName>
    </submittedName>
</protein>
<proteinExistence type="inferred from homology"/>
<organism evidence="5 6">
    <name type="scientific">Leeuwenhoekiella marinoflava</name>
    <dbReference type="NCBI Taxonomy" id="988"/>
    <lineage>
        <taxon>Bacteria</taxon>
        <taxon>Pseudomonadati</taxon>
        <taxon>Bacteroidota</taxon>
        <taxon>Flavobacteriia</taxon>
        <taxon>Flavobacteriales</taxon>
        <taxon>Flavobacteriaceae</taxon>
        <taxon>Leeuwenhoekiella</taxon>
    </lineage>
</organism>
<dbReference type="EMBL" id="QOVL01000004">
    <property type="protein sequence ID" value="RXG32198.1"/>
    <property type="molecule type" value="Genomic_DNA"/>
</dbReference>
<keyword evidence="3 4" id="KW-0326">Glycosidase</keyword>
<dbReference type="Gene3D" id="2.160.20.10">
    <property type="entry name" value="Single-stranded right-handed beta-helix, Pectin lyase-like"/>
    <property type="match status" value="1"/>
</dbReference>
<evidence type="ECO:0000256" key="1">
    <source>
        <dbReference type="ARBA" id="ARBA00008834"/>
    </source>
</evidence>
<dbReference type="InterPro" id="IPR051801">
    <property type="entry name" value="GH28_Enzymes"/>
</dbReference>
<keyword evidence="2 4" id="KW-0378">Hydrolase</keyword>
<accession>A0A4V1KSL9</accession>
<gene>
    <name evidence="5" type="ORF">DSL99_1004</name>
</gene>
<dbReference type="GO" id="GO:0004650">
    <property type="term" value="F:polygalacturonase activity"/>
    <property type="evidence" value="ECO:0007669"/>
    <property type="project" value="InterPro"/>
</dbReference>
<evidence type="ECO:0000313" key="5">
    <source>
        <dbReference type="EMBL" id="RXG32198.1"/>
    </source>
</evidence>
<dbReference type="GO" id="GO:0005975">
    <property type="term" value="P:carbohydrate metabolic process"/>
    <property type="evidence" value="ECO:0007669"/>
    <property type="project" value="InterPro"/>
</dbReference>
<dbReference type="STRING" id="1122159.SAMN02745246_01155"/>
<dbReference type="PROSITE" id="PS00502">
    <property type="entry name" value="POLYGALACTURONASE"/>
    <property type="match status" value="1"/>
</dbReference>
<dbReference type="InterPro" id="IPR012334">
    <property type="entry name" value="Pectin_lyas_fold"/>
</dbReference>
<dbReference type="PANTHER" id="PTHR31339">
    <property type="entry name" value="PECTIN LYASE-RELATED"/>
    <property type="match status" value="1"/>
</dbReference>
<evidence type="ECO:0000313" key="6">
    <source>
        <dbReference type="Proteomes" id="UP000290608"/>
    </source>
</evidence>
<dbReference type="SMART" id="SM00710">
    <property type="entry name" value="PbH1"/>
    <property type="match status" value="7"/>
</dbReference>